<dbReference type="Pfam" id="PF10099">
    <property type="entry name" value="RskA_C"/>
    <property type="match status" value="1"/>
</dbReference>
<comment type="caution">
    <text evidence="2">The sequence shown here is derived from an EMBL/GenBank/DDBJ whole genome shotgun (WGS) entry which is preliminary data.</text>
</comment>
<feature type="domain" description="Anti-sigma K factor RskA C-terminal" evidence="1">
    <location>
        <begin position="24"/>
        <end position="143"/>
    </location>
</feature>
<proteinExistence type="predicted"/>
<protein>
    <submittedName>
        <fullName evidence="2">Anti-sigma factor</fullName>
    </submittedName>
</protein>
<dbReference type="InterPro" id="IPR018764">
    <property type="entry name" value="RskA_C"/>
</dbReference>
<dbReference type="AlphaFoldDB" id="A0A9X3N629"/>
<gene>
    <name evidence="2" type="ORF">OM076_35085</name>
</gene>
<dbReference type="GO" id="GO:0005886">
    <property type="term" value="C:plasma membrane"/>
    <property type="evidence" value="ECO:0007669"/>
    <property type="project" value="InterPro"/>
</dbReference>
<name>A0A9X3N629_9ACTN</name>
<sequence length="152" mass="16608">MEQRALPAKRARRLPRLAWVAAPAAAAVAAAVLLLTGGGATPERLALHSTTGERVDVTAAVRVTPVGREVELDIRRLRDPRPNGLYELWFVAPDDTSRRPHRVSAGTFHPDEHGRGSVRLLAAADPKRYPRLVVTLQPSDGNPRRIGPEVLR</sequence>
<evidence type="ECO:0000313" key="2">
    <source>
        <dbReference type="EMBL" id="MDA0165548.1"/>
    </source>
</evidence>
<evidence type="ECO:0000313" key="3">
    <source>
        <dbReference type="Proteomes" id="UP001149140"/>
    </source>
</evidence>
<organism evidence="2 3">
    <name type="scientific">Solirubrobacter ginsenosidimutans</name>
    <dbReference type="NCBI Taxonomy" id="490573"/>
    <lineage>
        <taxon>Bacteria</taxon>
        <taxon>Bacillati</taxon>
        <taxon>Actinomycetota</taxon>
        <taxon>Thermoleophilia</taxon>
        <taxon>Solirubrobacterales</taxon>
        <taxon>Solirubrobacteraceae</taxon>
        <taxon>Solirubrobacter</taxon>
    </lineage>
</organism>
<evidence type="ECO:0000259" key="1">
    <source>
        <dbReference type="Pfam" id="PF10099"/>
    </source>
</evidence>
<dbReference type="Proteomes" id="UP001149140">
    <property type="component" value="Unassembled WGS sequence"/>
</dbReference>
<reference evidence="2" key="1">
    <citation type="submission" date="2022-10" db="EMBL/GenBank/DDBJ databases">
        <title>The WGS of Solirubrobacter ginsenosidimutans DSM 21036.</title>
        <authorList>
            <person name="Jiang Z."/>
        </authorList>
    </citation>
    <scope>NUCLEOTIDE SEQUENCE</scope>
    <source>
        <strain evidence="2">DSM 21036</strain>
    </source>
</reference>
<accession>A0A9X3N629</accession>
<keyword evidence="3" id="KW-1185">Reference proteome</keyword>
<dbReference type="EMBL" id="JAPDOD010000048">
    <property type="protein sequence ID" value="MDA0165548.1"/>
    <property type="molecule type" value="Genomic_DNA"/>
</dbReference>